<dbReference type="Pfam" id="PF05380">
    <property type="entry name" value="Peptidase_A17"/>
    <property type="match status" value="1"/>
</dbReference>
<protein>
    <submittedName>
        <fullName evidence="1">Uncharacterized protein</fullName>
    </submittedName>
</protein>
<dbReference type="PANTHER" id="PTHR47331">
    <property type="entry name" value="PHD-TYPE DOMAIN-CONTAINING PROTEIN"/>
    <property type="match status" value="1"/>
</dbReference>
<organism evidence="1 2">
    <name type="scientific">Mytilus coruscus</name>
    <name type="common">Sea mussel</name>
    <dbReference type="NCBI Taxonomy" id="42192"/>
    <lineage>
        <taxon>Eukaryota</taxon>
        <taxon>Metazoa</taxon>
        <taxon>Spiralia</taxon>
        <taxon>Lophotrochozoa</taxon>
        <taxon>Mollusca</taxon>
        <taxon>Bivalvia</taxon>
        <taxon>Autobranchia</taxon>
        <taxon>Pteriomorphia</taxon>
        <taxon>Mytilida</taxon>
        <taxon>Mytiloidea</taxon>
        <taxon>Mytilidae</taxon>
        <taxon>Mytilinae</taxon>
        <taxon>Mytilus</taxon>
    </lineage>
</organism>
<evidence type="ECO:0000313" key="1">
    <source>
        <dbReference type="EMBL" id="CAC5406359.1"/>
    </source>
</evidence>
<dbReference type="InterPro" id="IPR008042">
    <property type="entry name" value="Retrotrans_Pao"/>
</dbReference>
<reference evidence="1 2" key="1">
    <citation type="submission" date="2020-06" db="EMBL/GenBank/DDBJ databases">
        <authorList>
            <person name="Li R."/>
            <person name="Bekaert M."/>
        </authorList>
    </citation>
    <scope>NUCLEOTIDE SEQUENCE [LARGE SCALE GENOMIC DNA]</scope>
    <source>
        <strain evidence="2">wild</strain>
    </source>
</reference>
<dbReference type="Proteomes" id="UP000507470">
    <property type="component" value="Unassembled WGS sequence"/>
</dbReference>
<accession>A0A6J8DEG4</accession>
<dbReference type="AlphaFoldDB" id="A0A6J8DEG4"/>
<keyword evidence="2" id="KW-1185">Reference proteome</keyword>
<sequence>MDISRLQIFESGEQSSESNTLLHEAGFNLRPWNSNNENLPNIAIQEKAEDEDQTVKILGMRWNTKSDNFIYNQLTLTKNDDIPLTKRELLRQSSKIVDPLGLISPFIVTSKLFMQKLYLWKENVNWDGLLTPTLKEEWKSIAVEIEEATKTEVSVN</sequence>
<proteinExistence type="predicted"/>
<gene>
    <name evidence="1" type="ORF">MCOR_39941</name>
</gene>
<dbReference type="EMBL" id="CACVKT020007206">
    <property type="protein sequence ID" value="CAC5406359.1"/>
    <property type="molecule type" value="Genomic_DNA"/>
</dbReference>
<evidence type="ECO:0000313" key="2">
    <source>
        <dbReference type="Proteomes" id="UP000507470"/>
    </source>
</evidence>
<dbReference type="OrthoDB" id="6150497at2759"/>
<name>A0A6J8DEG4_MYTCO</name>